<dbReference type="AlphaFoldDB" id="A0A4C1VLB2"/>
<sequence>METFVKRIYLPVAADRSLFKKVDAIRLQRTLCKRYYRALAINKNQAAYAKSRIHLRGSVRMFDKGPVDKDDLPLYKFK</sequence>
<evidence type="ECO:0000313" key="2">
    <source>
        <dbReference type="Proteomes" id="UP000299102"/>
    </source>
</evidence>
<dbReference type="Proteomes" id="UP000299102">
    <property type="component" value="Unassembled WGS sequence"/>
</dbReference>
<evidence type="ECO:0000313" key="1">
    <source>
        <dbReference type="EMBL" id="GBP39796.1"/>
    </source>
</evidence>
<dbReference type="EMBL" id="BGZK01000371">
    <property type="protein sequence ID" value="GBP39796.1"/>
    <property type="molecule type" value="Genomic_DNA"/>
</dbReference>
<organism evidence="1 2">
    <name type="scientific">Eumeta variegata</name>
    <name type="common">Bagworm moth</name>
    <name type="synonym">Eumeta japonica</name>
    <dbReference type="NCBI Taxonomy" id="151549"/>
    <lineage>
        <taxon>Eukaryota</taxon>
        <taxon>Metazoa</taxon>
        <taxon>Ecdysozoa</taxon>
        <taxon>Arthropoda</taxon>
        <taxon>Hexapoda</taxon>
        <taxon>Insecta</taxon>
        <taxon>Pterygota</taxon>
        <taxon>Neoptera</taxon>
        <taxon>Endopterygota</taxon>
        <taxon>Lepidoptera</taxon>
        <taxon>Glossata</taxon>
        <taxon>Ditrysia</taxon>
        <taxon>Tineoidea</taxon>
        <taxon>Psychidae</taxon>
        <taxon>Oiketicinae</taxon>
        <taxon>Eumeta</taxon>
    </lineage>
</organism>
<comment type="caution">
    <text evidence="1">The sequence shown here is derived from an EMBL/GenBank/DDBJ whole genome shotgun (WGS) entry which is preliminary data.</text>
</comment>
<proteinExistence type="predicted"/>
<accession>A0A4C1VLB2</accession>
<protein>
    <submittedName>
        <fullName evidence="1">Uncharacterized protein</fullName>
    </submittedName>
</protein>
<keyword evidence="2" id="KW-1185">Reference proteome</keyword>
<name>A0A4C1VLB2_EUMVA</name>
<gene>
    <name evidence="1" type="ORF">EVAR_88296_1</name>
</gene>
<reference evidence="1 2" key="1">
    <citation type="journal article" date="2019" name="Commun. Biol.">
        <title>The bagworm genome reveals a unique fibroin gene that provides high tensile strength.</title>
        <authorList>
            <person name="Kono N."/>
            <person name="Nakamura H."/>
            <person name="Ohtoshi R."/>
            <person name="Tomita M."/>
            <person name="Numata K."/>
            <person name="Arakawa K."/>
        </authorList>
    </citation>
    <scope>NUCLEOTIDE SEQUENCE [LARGE SCALE GENOMIC DNA]</scope>
</reference>